<feature type="compositionally biased region" description="Basic and acidic residues" evidence="1">
    <location>
        <begin position="468"/>
        <end position="483"/>
    </location>
</feature>
<evidence type="ECO:0000256" key="1">
    <source>
        <dbReference type="SAM" id="MobiDB-lite"/>
    </source>
</evidence>
<proteinExistence type="predicted"/>
<evidence type="ECO:0000313" key="2">
    <source>
        <dbReference type="EMBL" id="RVW59453.1"/>
    </source>
</evidence>
<evidence type="ECO:0000313" key="3">
    <source>
        <dbReference type="Proteomes" id="UP000288805"/>
    </source>
</evidence>
<dbReference type="InterPro" id="IPR015424">
    <property type="entry name" value="PyrdxlP-dep_Trfase"/>
</dbReference>
<name>A0A438FHI5_VITVI</name>
<dbReference type="Proteomes" id="UP000288805">
    <property type="component" value="Unassembled WGS sequence"/>
</dbReference>
<dbReference type="SUPFAM" id="SSF53383">
    <property type="entry name" value="PLP-dependent transferases"/>
    <property type="match status" value="2"/>
</dbReference>
<dbReference type="AlphaFoldDB" id="A0A438FHI5"/>
<sequence>MVGMITWWAMEGVKGRVAEGPCGFFCSSKRREEGEKGQSNALALQWRCHTGMPSWLLSETCPLPEPQKKVPSSRSTAADCRRDFAATTAACFFPNTQFTNHESLPSLQEAFTLFEEAYPQYSETDQADRIRAQEYYHLLLSNHICLDYIGIGLFSHCQIQIKSSSPTTIASTSSPSNLPSPQSSNIPLFGISYKSVNLKSLLQYGGQESALESAMKRKIMGFLNISENDYCMVFTANRTSAFKLLAESYPFQSSQKLLTVYDYESEAVEAMVETSEKRGARVMSAEFSWPRLRVNSGKLRKMVVRNKKKKNRGLFVFPLQSRMTGARYHYLWMNIAQENGWHVLLDACALGPKDMDTFGLSLFRPDFLICSFYKVFGENPTGFGCLFVKKSTVPILEASTSTGIVNLVPAKKMFWLPGDSSGTDTEPEQTSNFEFQEELHTSSSFSGPLSIQKTLSGRFEYEQGETSELPKTEGTAKHDRPETSKVIEMEKPADFVQQNTKVRGKEGLEIECRGLDHVDSLGLVLISRRARYLINWLVNALTKLHHPNTEEGSPLVRIYGPNIKFERGPALAFNVFDWKGEKVEPILLQKLADRSNISLSYGFLHHLWFSDKYEAEKQRVIERRETEAKGMAQNKRKGKDDLGITVVTAALGFLTNFDDIYRLWAFVAQFLDADFVEKERWRYTALNQKTIEV</sequence>
<reference evidence="2 3" key="1">
    <citation type="journal article" date="2018" name="PLoS Genet.">
        <title>Population sequencing reveals clonal diversity and ancestral inbreeding in the grapevine cultivar Chardonnay.</title>
        <authorList>
            <person name="Roach M.J."/>
            <person name="Johnson D.L."/>
            <person name="Bohlmann J."/>
            <person name="van Vuuren H.J."/>
            <person name="Jones S.J."/>
            <person name="Pretorius I.S."/>
            <person name="Schmidt S.A."/>
            <person name="Borneman A.R."/>
        </authorList>
    </citation>
    <scope>NUCLEOTIDE SEQUENCE [LARGE SCALE GENOMIC DNA]</scope>
    <source>
        <strain evidence="3">cv. Chardonnay</strain>
        <tissue evidence="2">Leaf</tissue>
    </source>
</reference>
<feature type="region of interest" description="Disordered" evidence="1">
    <location>
        <begin position="419"/>
        <end position="448"/>
    </location>
</feature>
<dbReference type="PANTHER" id="PTHR14237">
    <property type="entry name" value="MOLYBDOPTERIN COFACTOR SULFURASE MOSC"/>
    <property type="match status" value="1"/>
</dbReference>
<dbReference type="Gene3D" id="3.40.640.10">
    <property type="entry name" value="Type I PLP-dependent aspartate aminotransferase-like (Major domain)"/>
    <property type="match status" value="1"/>
</dbReference>
<dbReference type="PANTHER" id="PTHR14237:SF88">
    <property type="entry name" value="PYRIDOXAL PHOSPHATE (PLP)-DEPENDENT TRANSFERASES SUPERFAMILY PROTEIN"/>
    <property type="match status" value="1"/>
</dbReference>
<gene>
    <name evidence="2" type="primary">ABA3_1</name>
    <name evidence="2" type="ORF">CK203_102891</name>
</gene>
<comment type="caution">
    <text evidence="2">The sequence shown here is derived from an EMBL/GenBank/DDBJ whole genome shotgun (WGS) entry which is preliminary data.</text>
</comment>
<dbReference type="EMBL" id="QGNW01000891">
    <property type="protein sequence ID" value="RVW59453.1"/>
    <property type="molecule type" value="Genomic_DNA"/>
</dbReference>
<accession>A0A438FHI5</accession>
<dbReference type="Gene3D" id="3.90.1150.10">
    <property type="entry name" value="Aspartate Aminotransferase, domain 1"/>
    <property type="match status" value="1"/>
</dbReference>
<feature type="region of interest" description="Disordered" evidence="1">
    <location>
        <begin position="462"/>
        <end position="483"/>
    </location>
</feature>
<dbReference type="InterPro" id="IPR015422">
    <property type="entry name" value="PyrdxlP-dep_Trfase_small"/>
</dbReference>
<feature type="compositionally biased region" description="Polar residues" evidence="1">
    <location>
        <begin position="420"/>
        <end position="434"/>
    </location>
</feature>
<protein>
    <submittedName>
        <fullName evidence="2">Molybdenum cofactor sulfurase</fullName>
    </submittedName>
</protein>
<organism evidence="2 3">
    <name type="scientific">Vitis vinifera</name>
    <name type="common">Grape</name>
    <dbReference type="NCBI Taxonomy" id="29760"/>
    <lineage>
        <taxon>Eukaryota</taxon>
        <taxon>Viridiplantae</taxon>
        <taxon>Streptophyta</taxon>
        <taxon>Embryophyta</taxon>
        <taxon>Tracheophyta</taxon>
        <taxon>Spermatophyta</taxon>
        <taxon>Magnoliopsida</taxon>
        <taxon>eudicotyledons</taxon>
        <taxon>Gunneridae</taxon>
        <taxon>Pentapetalae</taxon>
        <taxon>rosids</taxon>
        <taxon>Vitales</taxon>
        <taxon>Vitaceae</taxon>
        <taxon>Viteae</taxon>
        <taxon>Vitis</taxon>
    </lineage>
</organism>
<dbReference type="InterPro" id="IPR015421">
    <property type="entry name" value="PyrdxlP-dep_Trfase_major"/>
</dbReference>